<keyword evidence="3" id="KW-1185">Reference proteome</keyword>
<feature type="region of interest" description="Disordered" evidence="1">
    <location>
        <begin position="1"/>
        <end position="52"/>
    </location>
</feature>
<dbReference type="EMBL" id="JARVKM010000002">
    <property type="protein sequence ID" value="KAK9782478.1"/>
    <property type="molecule type" value="Genomic_DNA"/>
</dbReference>
<comment type="caution">
    <text evidence="2">The sequence shown here is derived from an EMBL/GenBank/DDBJ whole genome shotgun (WGS) entry which is preliminary data.</text>
</comment>
<gene>
    <name evidence="2" type="ORF">SCAR479_00821</name>
</gene>
<sequence>MPALFQNRRNQTPSPSGILRTDKSLRRRLAVDTREEGTPGQHRSPKRRDTRTFVPFNPFKAARRDADVPFAPQGHGRYYRRQPSTPESPWIKNLKGVADNRLLPSHGNSSRQVADDLKGKYSDLQIAMHSKVTARLEAAQEELTDEAITSMKANKLALARFSAFHSTVAAPISKAQARKFMIKPDGTEAPELVVMSDAVADFKKREEAHAEIEALIRDISSPRQGGECADMTKTIQDIESEHAAAVAEFNEDIEALDEKGPGEYKTYEKEFLRKIENEAGLGACDILPESTGITDEPHLMQ</sequence>
<evidence type="ECO:0000256" key="1">
    <source>
        <dbReference type="SAM" id="MobiDB-lite"/>
    </source>
</evidence>
<feature type="compositionally biased region" description="Basic and acidic residues" evidence="1">
    <location>
        <begin position="20"/>
        <end position="37"/>
    </location>
</feature>
<evidence type="ECO:0000313" key="3">
    <source>
        <dbReference type="Proteomes" id="UP001465668"/>
    </source>
</evidence>
<name>A0ABR2Y6Y2_9PEZI</name>
<protein>
    <submittedName>
        <fullName evidence="2">Uncharacterized protein</fullName>
    </submittedName>
</protein>
<reference evidence="2 3" key="1">
    <citation type="submission" date="2024-02" db="EMBL/GenBank/DDBJ databases">
        <title>First draft genome assembly of two strains of Seiridium cardinale.</title>
        <authorList>
            <person name="Emiliani G."/>
            <person name="Scali E."/>
        </authorList>
    </citation>
    <scope>NUCLEOTIDE SEQUENCE [LARGE SCALE GENOMIC DNA]</scope>
    <source>
        <strain evidence="2 3">BM-138-000479</strain>
    </source>
</reference>
<proteinExistence type="predicted"/>
<organism evidence="2 3">
    <name type="scientific">Seiridium cardinale</name>
    <dbReference type="NCBI Taxonomy" id="138064"/>
    <lineage>
        <taxon>Eukaryota</taxon>
        <taxon>Fungi</taxon>
        <taxon>Dikarya</taxon>
        <taxon>Ascomycota</taxon>
        <taxon>Pezizomycotina</taxon>
        <taxon>Sordariomycetes</taxon>
        <taxon>Xylariomycetidae</taxon>
        <taxon>Amphisphaeriales</taxon>
        <taxon>Sporocadaceae</taxon>
        <taxon>Seiridium</taxon>
    </lineage>
</organism>
<dbReference type="Proteomes" id="UP001465668">
    <property type="component" value="Unassembled WGS sequence"/>
</dbReference>
<accession>A0ABR2Y6Y2</accession>
<feature type="region of interest" description="Disordered" evidence="1">
    <location>
        <begin position="68"/>
        <end position="88"/>
    </location>
</feature>
<evidence type="ECO:0000313" key="2">
    <source>
        <dbReference type="EMBL" id="KAK9782478.1"/>
    </source>
</evidence>